<dbReference type="GO" id="GO:0004617">
    <property type="term" value="F:phosphoglycerate dehydrogenase activity"/>
    <property type="evidence" value="ECO:0007669"/>
    <property type="project" value="UniProtKB-EC"/>
</dbReference>
<accession>A0ABX0SEB4</accession>
<evidence type="ECO:0000256" key="3">
    <source>
        <dbReference type="ARBA" id="ARBA00023027"/>
    </source>
</evidence>
<dbReference type="PROSITE" id="PS00671">
    <property type="entry name" value="D_2_HYDROXYACID_DH_3"/>
    <property type="match status" value="1"/>
</dbReference>
<evidence type="ECO:0000256" key="4">
    <source>
        <dbReference type="RuleBase" id="RU003719"/>
    </source>
</evidence>
<dbReference type="PANTHER" id="PTHR43761">
    <property type="entry name" value="D-ISOMER SPECIFIC 2-HYDROXYACID DEHYDROGENASE FAMILY PROTEIN (AFU_ORTHOLOGUE AFUA_1G13630)"/>
    <property type="match status" value="1"/>
</dbReference>
<dbReference type="InterPro" id="IPR050418">
    <property type="entry name" value="D-iso_2-hydroxyacid_DH_PdxB"/>
</dbReference>
<dbReference type="RefSeq" id="WP_208390435.1">
    <property type="nucleotide sequence ID" value="NZ_BAAAOO010000002.1"/>
</dbReference>
<dbReference type="InterPro" id="IPR029753">
    <property type="entry name" value="D-isomer_DH_CS"/>
</dbReference>
<protein>
    <submittedName>
        <fullName evidence="7">D-3-phosphoglycerate dehydrogenase</fullName>
        <ecNumber evidence="7">1.1.1.95</ecNumber>
    </submittedName>
</protein>
<dbReference type="Gene3D" id="3.40.50.720">
    <property type="entry name" value="NAD(P)-binding Rossmann-like Domain"/>
    <property type="match status" value="2"/>
</dbReference>
<comment type="similarity">
    <text evidence="1 4">Belongs to the D-isomer specific 2-hydroxyacid dehydrogenase family.</text>
</comment>
<dbReference type="EMBL" id="JAAMOZ010000001">
    <property type="protein sequence ID" value="NIH56296.1"/>
    <property type="molecule type" value="Genomic_DNA"/>
</dbReference>
<dbReference type="PANTHER" id="PTHR43761:SF1">
    <property type="entry name" value="D-ISOMER SPECIFIC 2-HYDROXYACID DEHYDROGENASE CATALYTIC DOMAIN-CONTAINING PROTEIN-RELATED"/>
    <property type="match status" value="1"/>
</dbReference>
<organism evidence="7 8">
    <name type="scientific">Brooklawnia cerclae</name>
    <dbReference type="NCBI Taxonomy" id="349934"/>
    <lineage>
        <taxon>Bacteria</taxon>
        <taxon>Bacillati</taxon>
        <taxon>Actinomycetota</taxon>
        <taxon>Actinomycetes</taxon>
        <taxon>Propionibacteriales</taxon>
        <taxon>Propionibacteriaceae</taxon>
        <taxon>Brooklawnia</taxon>
    </lineage>
</organism>
<comment type="caution">
    <text evidence="7">The sequence shown here is derived from an EMBL/GenBank/DDBJ whole genome shotgun (WGS) entry which is preliminary data.</text>
</comment>
<evidence type="ECO:0000313" key="7">
    <source>
        <dbReference type="EMBL" id="NIH56296.1"/>
    </source>
</evidence>
<keyword evidence="2 4" id="KW-0560">Oxidoreductase</keyword>
<gene>
    <name evidence="7" type="ORF">FB473_000941</name>
</gene>
<feature type="domain" description="D-isomer specific 2-hydroxyacid dehydrogenase catalytic" evidence="5">
    <location>
        <begin position="29"/>
        <end position="328"/>
    </location>
</feature>
<dbReference type="InterPro" id="IPR036291">
    <property type="entry name" value="NAD(P)-bd_dom_sf"/>
</dbReference>
<evidence type="ECO:0000256" key="2">
    <source>
        <dbReference type="ARBA" id="ARBA00023002"/>
    </source>
</evidence>
<dbReference type="Proteomes" id="UP000749311">
    <property type="component" value="Unassembled WGS sequence"/>
</dbReference>
<dbReference type="Pfam" id="PF02826">
    <property type="entry name" value="2-Hacid_dh_C"/>
    <property type="match status" value="1"/>
</dbReference>
<reference evidence="7 8" key="1">
    <citation type="submission" date="2020-02" db="EMBL/GenBank/DDBJ databases">
        <title>Sequencing the genomes of 1000 actinobacteria strains.</title>
        <authorList>
            <person name="Klenk H.-P."/>
        </authorList>
    </citation>
    <scope>NUCLEOTIDE SEQUENCE [LARGE SCALE GENOMIC DNA]</scope>
    <source>
        <strain evidence="7 8">DSM 19609</strain>
    </source>
</reference>
<dbReference type="EC" id="1.1.1.95" evidence="7"/>
<dbReference type="InterPro" id="IPR006139">
    <property type="entry name" value="D-isomer_2_OHA_DH_cat_dom"/>
</dbReference>
<dbReference type="SUPFAM" id="SSF51735">
    <property type="entry name" value="NAD(P)-binding Rossmann-fold domains"/>
    <property type="match status" value="1"/>
</dbReference>
<feature type="domain" description="D-isomer specific 2-hydroxyacid dehydrogenase NAD-binding" evidence="6">
    <location>
        <begin position="123"/>
        <end position="297"/>
    </location>
</feature>
<evidence type="ECO:0000259" key="5">
    <source>
        <dbReference type="Pfam" id="PF00389"/>
    </source>
</evidence>
<dbReference type="Pfam" id="PF00389">
    <property type="entry name" value="2-Hacid_dh"/>
    <property type="match status" value="1"/>
</dbReference>
<evidence type="ECO:0000259" key="6">
    <source>
        <dbReference type="Pfam" id="PF02826"/>
    </source>
</evidence>
<dbReference type="SUPFAM" id="SSF52283">
    <property type="entry name" value="Formate/glycerate dehydrogenase catalytic domain-like"/>
    <property type="match status" value="1"/>
</dbReference>
<dbReference type="PROSITE" id="PS00670">
    <property type="entry name" value="D_2_HYDROXYACID_DH_2"/>
    <property type="match status" value="1"/>
</dbReference>
<proteinExistence type="inferred from homology"/>
<evidence type="ECO:0000313" key="8">
    <source>
        <dbReference type="Proteomes" id="UP000749311"/>
    </source>
</evidence>
<name>A0ABX0SEB4_9ACTN</name>
<dbReference type="InterPro" id="IPR006140">
    <property type="entry name" value="D-isomer_DH_NAD-bd"/>
</dbReference>
<keyword evidence="8" id="KW-1185">Reference proteome</keyword>
<keyword evidence="3" id="KW-0520">NAD</keyword>
<evidence type="ECO:0000256" key="1">
    <source>
        <dbReference type="ARBA" id="ARBA00005854"/>
    </source>
</evidence>
<sequence>MATTQKQEEKFPMKIVVLEGLAVPEEKLREIAKPITDQGHELVLFEKTDDLDLQKAHVKDCEILVIGNMPLASEVIRAAEKLRYIAVAFTGYDHVDLEACKEKNIQVSNAAGYATVAVPELTFGLILALLRNIVATDSATRKGRTKAGYRQQEIYGKTFGVLGTGAIGARVARIALAFEARVIAHDLYEKDDLKALGVEYVPLDELLAQSDIVTIHSPLLPSTKGLISKEKLALMKPTAILVNAARGPIVDIQALTDSLQAGTIFGAAFDVFDTEPPLAPDYPFLSAPRTVVTPHIGFATEEAMVRRAHLTFDENIANWLKGDLKNPVLK</sequence>